<dbReference type="EMBL" id="PDCN02000003">
    <property type="protein sequence ID" value="PIB76768.1"/>
    <property type="molecule type" value="Genomic_DNA"/>
</dbReference>
<accession>A0A2G5PEM6</accession>
<proteinExistence type="predicted"/>
<keyword evidence="2" id="KW-1185">Reference proteome</keyword>
<evidence type="ECO:0000313" key="1">
    <source>
        <dbReference type="EMBL" id="PIB76768.1"/>
    </source>
</evidence>
<dbReference type="STRING" id="85968.GCA_900073015_02429"/>
<protein>
    <submittedName>
        <fullName evidence="1">Uncharacterized protein</fullName>
    </submittedName>
</protein>
<evidence type="ECO:0000313" key="2">
    <source>
        <dbReference type="Proteomes" id="UP000230551"/>
    </source>
</evidence>
<sequence>MAFAAPANADALGGTYSVQGDALQEGGFTWQFVSCGPDCVSVDGGANGQLTRKGSLWTGVTNAGCNTAIDENTLSGTYECPLLPAFPIQLTKIG</sequence>
<comment type="caution">
    <text evidence="1">The sequence shown here is derived from an EMBL/GenBank/DDBJ whole genome shotgun (WGS) entry which is preliminary data.</text>
</comment>
<organism evidence="1 2">
    <name type="scientific">Mycolicibacterium brumae</name>
    <dbReference type="NCBI Taxonomy" id="85968"/>
    <lineage>
        <taxon>Bacteria</taxon>
        <taxon>Bacillati</taxon>
        <taxon>Actinomycetota</taxon>
        <taxon>Actinomycetes</taxon>
        <taxon>Mycobacteriales</taxon>
        <taxon>Mycobacteriaceae</taxon>
        <taxon>Mycolicibacterium</taxon>
    </lineage>
</organism>
<gene>
    <name evidence="1" type="ORF">CQY22_003720</name>
</gene>
<name>A0A2G5PEM6_9MYCO</name>
<reference evidence="1 2" key="1">
    <citation type="journal article" date="2017" name="Infect. Genet. Evol.">
        <title>The new phylogeny of the genus Mycobacterium: The old and the news.</title>
        <authorList>
            <person name="Tortoli E."/>
            <person name="Fedrizzi T."/>
            <person name="Meehan C.J."/>
            <person name="Trovato A."/>
            <person name="Grottola A."/>
            <person name="Giacobazzi E."/>
            <person name="Serpini G.F."/>
            <person name="Tagliazucchi S."/>
            <person name="Fabio A."/>
            <person name="Bettua C."/>
            <person name="Bertorelli R."/>
            <person name="Frascaro F."/>
            <person name="De Sanctis V."/>
            <person name="Pecorari M."/>
            <person name="Jousson O."/>
            <person name="Segata N."/>
            <person name="Cirillo D.M."/>
        </authorList>
    </citation>
    <scope>NUCLEOTIDE SEQUENCE [LARGE SCALE GENOMIC DNA]</scope>
    <source>
        <strain evidence="1 2">CIP1034565</strain>
    </source>
</reference>
<dbReference type="AlphaFoldDB" id="A0A2G5PEM6"/>
<dbReference type="Proteomes" id="UP000230551">
    <property type="component" value="Unassembled WGS sequence"/>
</dbReference>